<protein>
    <submittedName>
        <fullName evidence="2">Uncharacterized protein</fullName>
    </submittedName>
</protein>
<evidence type="ECO:0000313" key="3">
    <source>
        <dbReference type="Proteomes" id="UP000078113"/>
    </source>
</evidence>
<dbReference type="AlphaFoldDB" id="A0A8X7N3P9"/>
<reference evidence="2" key="1">
    <citation type="submission" date="2016-04" db="EMBL/GenBank/DDBJ databases">
        <authorList>
            <person name="Nguyen H.D."/>
            <person name="Samba Siva P."/>
            <person name="Cullis J."/>
            <person name="Levesque C.A."/>
            <person name="Hambleton S."/>
        </authorList>
    </citation>
    <scope>NUCLEOTIDE SEQUENCE</scope>
    <source>
        <strain evidence="2">DAOMC 236422</strain>
    </source>
</reference>
<sequence length="211" mass="23879">MCSNRGAPSRDIALRLYGQGLIRQLVVNGQDFNAQSLVEFVSSFQDGTLLKLYGMDVRKKALVAGSWQRSGQAQARVNITEQFYDAALHIFEPNYVETSVATYEILRSVVSDQKERIYEGSCVVIDGRIPPEEEEEGDLPVSCTLRKGAEELRRSFPPSAHLRENSAPYMERNIPSAQDSRSHRRSSVTAKLRHIFAKRRTFPPPRRYGMS</sequence>
<feature type="region of interest" description="Disordered" evidence="1">
    <location>
        <begin position="156"/>
        <end position="188"/>
    </location>
</feature>
<evidence type="ECO:0000256" key="1">
    <source>
        <dbReference type="SAM" id="MobiDB-lite"/>
    </source>
</evidence>
<dbReference type="Proteomes" id="UP000078113">
    <property type="component" value="Unassembled WGS sequence"/>
</dbReference>
<organism evidence="2 3">
    <name type="scientific">Tilletia walkeri</name>
    <dbReference type="NCBI Taxonomy" id="117179"/>
    <lineage>
        <taxon>Eukaryota</taxon>
        <taxon>Fungi</taxon>
        <taxon>Dikarya</taxon>
        <taxon>Basidiomycota</taxon>
        <taxon>Ustilaginomycotina</taxon>
        <taxon>Exobasidiomycetes</taxon>
        <taxon>Tilletiales</taxon>
        <taxon>Tilletiaceae</taxon>
        <taxon>Tilletia</taxon>
    </lineage>
</organism>
<dbReference type="EMBL" id="LWDG02000612">
    <property type="protein sequence ID" value="KAE8263779.1"/>
    <property type="molecule type" value="Genomic_DNA"/>
</dbReference>
<gene>
    <name evidence="2" type="ORF">A4X09_0g7143</name>
</gene>
<keyword evidence="3" id="KW-1185">Reference proteome</keyword>
<reference evidence="2" key="2">
    <citation type="journal article" date="2019" name="IMA Fungus">
        <title>Genome sequencing and comparison of five Tilletia species to identify candidate genes for the detection of regulated species infecting wheat.</title>
        <authorList>
            <person name="Nguyen H.D.T."/>
            <person name="Sultana T."/>
            <person name="Kesanakurti P."/>
            <person name="Hambleton S."/>
        </authorList>
    </citation>
    <scope>NUCLEOTIDE SEQUENCE</scope>
    <source>
        <strain evidence="2">DAOMC 236422</strain>
    </source>
</reference>
<name>A0A8X7N3P9_9BASI</name>
<evidence type="ECO:0000313" key="2">
    <source>
        <dbReference type="EMBL" id="KAE8263779.1"/>
    </source>
</evidence>
<accession>A0A8X7N3P9</accession>
<proteinExistence type="predicted"/>
<comment type="caution">
    <text evidence="2">The sequence shown here is derived from an EMBL/GenBank/DDBJ whole genome shotgun (WGS) entry which is preliminary data.</text>
</comment>